<gene>
    <name evidence="1" type="ORF">K488DRAFT_51731</name>
</gene>
<evidence type="ECO:0000313" key="1">
    <source>
        <dbReference type="EMBL" id="KAI0031626.1"/>
    </source>
</evidence>
<proteinExistence type="predicted"/>
<dbReference type="EMBL" id="MU273573">
    <property type="protein sequence ID" value="KAI0031626.1"/>
    <property type="molecule type" value="Genomic_DNA"/>
</dbReference>
<dbReference type="Proteomes" id="UP000814128">
    <property type="component" value="Unassembled WGS sequence"/>
</dbReference>
<evidence type="ECO:0000313" key="2">
    <source>
        <dbReference type="Proteomes" id="UP000814128"/>
    </source>
</evidence>
<keyword evidence="2" id="KW-1185">Reference proteome</keyword>
<protein>
    <submittedName>
        <fullName evidence="1">Uncharacterized protein</fullName>
    </submittedName>
</protein>
<reference evidence="1" key="2">
    <citation type="journal article" date="2022" name="New Phytol.">
        <title>Evolutionary transition to the ectomycorrhizal habit in the genomes of a hyperdiverse lineage of mushroom-forming fungi.</title>
        <authorList>
            <person name="Looney B."/>
            <person name="Miyauchi S."/>
            <person name="Morin E."/>
            <person name="Drula E."/>
            <person name="Courty P.E."/>
            <person name="Kohler A."/>
            <person name="Kuo A."/>
            <person name="LaButti K."/>
            <person name="Pangilinan J."/>
            <person name="Lipzen A."/>
            <person name="Riley R."/>
            <person name="Andreopoulos W."/>
            <person name="He G."/>
            <person name="Johnson J."/>
            <person name="Nolan M."/>
            <person name="Tritt A."/>
            <person name="Barry K.W."/>
            <person name="Grigoriev I.V."/>
            <person name="Nagy L.G."/>
            <person name="Hibbett D."/>
            <person name="Henrissat B."/>
            <person name="Matheny P.B."/>
            <person name="Labbe J."/>
            <person name="Martin F.M."/>
        </authorList>
    </citation>
    <scope>NUCLEOTIDE SEQUENCE</scope>
    <source>
        <strain evidence="1">EC-137</strain>
    </source>
</reference>
<accession>A0ACB8QJZ8</accession>
<sequence length="920" mass="102221">MPCVAANNKFAPLGRVEGDIKHSRLLATTSVTLPIFNDITLDTVNTICDLIQLIRNQASDIRKAQQQKPASAPAPWSESADVIDLESKFRQHMFVPVLDDASVHSNVLIPRDYLLEHSVSIDEFLDKFKSQPQWSLGDHVLAELRVDAIISTVVIVTPHSAAQSSNTGNPVALDESGSSASVELVPGVDGKLRVRKSTSGYGIDGNGTPWLRRQWLFLNASQAVKKTSMFVVPTEVDDRDSHVTLWLPYVASHSFGVLVFANVGANPLVNAVVNMLARMATHVWTEGQEKADPHFIKKAHFDRMRRRVKIARAQDEELNEILKLKTVTLNDRKLLGFEPVMQKLENHRNLAGAAPTILSEIHGDLNINNVLSRLDPEEDEPEALIDPRGVPLLGDDEAKVFERGDYCYDVSKLLFSLTGFSEIRKRLFEFSADDDSYQLKIKQHPGSDTMNGAANIFINAIAANDIMKRWIDKVEQHGVRSFELRVKIGEAAHFVADCACALGRDTPWEIVPLFLLGLEKLNDVVDLLEGNTQLSTDNPESMIEFKCEPSGADFGAVAIQQTLFRSRTSIDNWPFDVLEVSVKNESARTLKDLLRAMVGTYLPKGTAVYLSTDPVDSIEPLPCVLIHPSNGVRGQTHMLAAATRRTTAFFRDNGIPQSTIDSLRIVHISSTGSSSRSQFTARDNDKLLSPGSFGISPLKLALLQAVQLPFPKPGRWVVENDSFFLLSRPLHMGGDDLCILAVKRPALGSGSSWRVCIDETDQRGSLVFAKSFRNIEAHEKGEELLQTTPGLFLPHRLAAEMCRKEDDYAERTSPVLIDVVLPRFMDRDEWIRLSHQQSYGRGSHRVWDNAQAFISVSKSVELAKGGDEMAFYHYGSDREYHKLLAEVRGDTRLNSLAYVGAAMQWLNRTEAKGQASTMTD</sequence>
<name>A0ACB8QJZ8_9AGAM</name>
<comment type="caution">
    <text evidence="1">The sequence shown here is derived from an EMBL/GenBank/DDBJ whole genome shotgun (WGS) entry which is preliminary data.</text>
</comment>
<organism evidence="1 2">
    <name type="scientific">Vararia minispora EC-137</name>
    <dbReference type="NCBI Taxonomy" id="1314806"/>
    <lineage>
        <taxon>Eukaryota</taxon>
        <taxon>Fungi</taxon>
        <taxon>Dikarya</taxon>
        <taxon>Basidiomycota</taxon>
        <taxon>Agaricomycotina</taxon>
        <taxon>Agaricomycetes</taxon>
        <taxon>Russulales</taxon>
        <taxon>Lachnocladiaceae</taxon>
        <taxon>Vararia</taxon>
    </lineage>
</organism>
<reference evidence="1" key="1">
    <citation type="submission" date="2021-02" db="EMBL/GenBank/DDBJ databases">
        <authorList>
            <consortium name="DOE Joint Genome Institute"/>
            <person name="Ahrendt S."/>
            <person name="Looney B.P."/>
            <person name="Miyauchi S."/>
            <person name="Morin E."/>
            <person name="Drula E."/>
            <person name="Courty P.E."/>
            <person name="Chicoki N."/>
            <person name="Fauchery L."/>
            <person name="Kohler A."/>
            <person name="Kuo A."/>
            <person name="Labutti K."/>
            <person name="Pangilinan J."/>
            <person name="Lipzen A."/>
            <person name="Riley R."/>
            <person name="Andreopoulos W."/>
            <person name="He G."/>
            <person name="Johnson J."/>
            <person name="Barry K.W."/>
            <person name="Grigoriev I.V."/>
            <person name="Nagy L."/>
            <person name="Hibbett D."/>
            <person name="Henrissat B."/>
            <person name="Matheny P.B."/>
            <person name="Labbe J."/>
            <person name="Martin F."/>
        </authorList>
    </citation>
    <scope>NUCLEOTIDE SEQUENCE</scope>
    <source>
        <strain evidence="1">EC-137</strain>
    </source>
</reference>